<name>A0ABW8NGT9_9GAMM</name>
<dbReference type="InterPro" id="IPR004045">
    <property type="entry name" value="Glutathione_S-Trfase_N"/>
</dbReference>
<organism evidence="2 3">
    <name type="scientific">Oceanobacter antarcticus</name>
    <dbReference type="NCBI Taxonomy" id="3133425"/>
    <lineage>
        <taxon>Bacteria</taxon>
        <taxon>Pseudomonadati</taxon>
        <taxon>Pseudomonadota</taxon>
        <taxon>Gammaproteobacteria</taxon>
        <taxon>Oceanospirillales</taxon>
        <taxon>Oceanospirillaceae</taxon>
        <taxon>Oceanobacter</taxon>
    </lineage>
</organism>
<dbReference type="SUPFAM" id="SSF52833">
    <property type="entry name" value="Thioredoxin-like"/>
    <property type="match status" value="1"/>
</dbReference>
<keyword evidence="3" id="KW-1185">Reference proteome</keyword>
<evidence type="ECO:0000259" key="1">
    <source>
        <dbReference type="Pfam" id="PF13417"/>
    </source>
</evidence>
<reference evidence="2 3" key="1">
    <citation type="submission" date="2024-03" db="EMBL/GenBank/DDBJ databases">
        <title>High-quality draft genome sequence of Oceanobacter sp. wDCs-4.</title>
        <authorList>
            <person name="Dong C."/>
        </authorList>
    </citation>
    <scope>NUCLEOTIDE SEQUENCE [LARGE SCALE GENOMIC DNA]</scope>
    <source>
        <strain evidence="3">wDCs-4</strain>
    </source>
</reference>
<dbReference type="EMBL" id="JBBKTX010000007">
    <property type="protein sequence ID" value="MFK4752161.1"/>
    <property type="molecule type" value="Genomic_DNA"/>
</dbReference>
<dbReference type="Gene3D" id="3.40.30.10">
    <property type="entry name" value="Glutaredoxin"/>
    <property type="match status" value="1"/>
</dbReference>
<dbReference type="RefSeq" id="WP_416205485.1">
    <property type="nucleotide sequence ID" value="NZ_JBBKTX010000007.1"/>
</dbReference>
<dbReference type="InterPro" id="IPR036249">
    <property type="entry name" value="Thioredoxin-like_sf"/>
</dbReference>
<dbReference type="Proteomes" id="UP001620597">
    <property type="component" value="Unassembled WGS sequence"/>
</dbReference>
<evidence type="ECO:0000313" key="2">
    <source>
        <dbReference type="EMBL" id="MFK4752161.1"/>
    </source>
</evidence>
<gene>
    <name evidence="2" type="ORF">WG929_07045</name>
</gene>
<dbReference type="PROSITE" id="PS51354">
    <property type="entry name" value="GLUTAREDOXIN_2"/>
    <property type="match status" value="1"/>
</dbReference>
<dbReference type="Pfam" id="PF13417">
    <property type="entry name" value="GST_N_3"/>
    <property type="match status" value="1"/>
</dbReference>
<dbReference type="CDD" id="cd00570">
    <property type="entry name" value="GST_N_family"/>
    <property type="match status" value="1"/>
</dbReference>
<feature type="domain" description="GST N-terminal" evidence="1">
    <location>
        <begin position="43"/>
        <end position="118"/>
    </location>
</feature>
<protein>
    <submittedName>
        <fullName evidence="2">Glutathione S-transferase N-terminal domain-containing protein</fullName>
    </submittedName>
</protein>
<sequence>MNVARQLKSMAFDWVDRVVPVKPVVRPPALQTALDRESRRMHLYFSRNCPASIQVRRHCLRLGLRVVEKDVERVDAYRNELVNGGGAPRVPCLRIDGEQDSQWLYSPDAILDYLDQRY</sequence>
<evidence type="ECO:0000313" key="3">
    <source>
        <dbReference type="Proteomes" id="UP001620597"/>
    </source>
</evidence>
<comment type="caution">
    <text evidence="2">The sequence shown here is derived from an EMBL/GenBank/DDBJ whole genome shotgun (WGS) entry which is preliminary data.</text>
</comment>
<accession>A0ABW8NGT9</accession>
<proteinExistence type="predicted"/>